<keyword evidence="5 12" id="KW-1133">Transmembrane helix</keyword>
<sequence length="297" mass="30910">MALASVVGNVLIVGTGGAVRLTKSGLGCPTWPRCTDESYVATSEMGVHGVIEFGNRLLTFALAAVVIAGVVAAWRQRPRRRPLRLLAVAAAFGIPAQAMVGGLTVLTNLNPWVVGLHFLASMAVIAAAFAFWRRTLEPDDPARPTVPTPLRGLAWVVAGVTAAVLVVGTWVTGSGPHSGDAGAARNDLDPETISQVHADMVFLLLGLAIALWFALRAVRAPAGALRAAGLLLLAILGQGLIGFVQYLTGLPVLLVGAHMLGSCLVWLAALAVLWSTRERRPAGIAETPQPHLATASV</sequence>
<evidence type="ECO:0000256" key="9">
    <source>
        <dbReference type="ARBA" id="ARBA00023136"/>
    </source>
</evidence>
<evidence type="ECO:0000256" key="5">
    <source>
        <dbReference type="ARBA" id="ARBA00022989"/>
    </source>
</evidence>
<evidence type="ECO:0000256" key="8">
    <source>
        <dbReference type="ARBA" id="ARBA00023133"/>
    </source>
</evidence>
<dbReference type="Pfam" id="PF02628">
    <property type="entry name" value="COX15-CtaA"/>
    <property type="match status" value="1"/>
</dbReference>
<evidence type="ECO:0000256" key="4">
    <source>
        <dbReference type="ARBA" id="ARBA00022723"/>
    </source>
</evidence>
<dbReference type="GO" id="GO:0016491">
    <property type="term" value="F:oxidoreductase activity"/>
    <property type="evidence" value="ECO:0007669"/>
    <property type="project" value="UniProtKB-KW"/>
</dbReference>
<evidence type="ECO:0000256" key="2">
    <source>
        <dbReference type="ARBA" id="ARBA00022475"/>
    </source>
</evidence>
<keyword evidence="14" id="KW-1185">Reference proteome</keyword>
<dbReference type="EMBL" id="JADBEB010000001">
    <property type="protein sequence ID" value="MBE1492134.1"/>
    <property type="molecule type" value="Genomic_DNA"/>
</dbReference>
<evidence type="ECO:0000256" key="7">
    <source>
        <dbReference type="ARBA" id="ARBA00023004"/>
    </source>
</evidence>
<feature type="transmembrane region" description="Helical" evidence="12">
    <location>
        <begin position="253"/>
        <end position="274"/>
    </location>
</feature>
<dbReference type="InterPro" id="IPR003780">
    <property type="entry name" value="COX15/CtaA_fam"/>
</dbReference>
<feature type="transmembrane region" description="Helical" evidence="12">
    <location>
        <begin position="112"/>
        <end position="132"/>
    </location>
</feature>
<evidence type="ECO:0000313" key="14">
    <source>
        <dbReference type="Proteomes" id="UP000649753"/>
    </source>
</evidence>
<keyword evidence="3 12" id="KW-0812">Transmembrane</keyword>
<dbReference type="Proteomes" id="UP000649753">
    <property type="component" value="Unassembled WGS sequence"/>
</dbReference>
<evidence type="ECO:0000256" key="6">
    <source>
        <dbReference type="ARBA" id="ARBA00023002"/>
    </source>
</evidence>
<keyword evidence="9 12" id="KW-0472">Membrane</keyword>
<feature type="transmembrane region" description="Helical" evidence="12">
    <location>
        <begin position="85"/>
        <end position="106"/>
    </location>
</feature>
<name>A0A927RA85_9ACTN</name>
<organism evidence="13 14">
    <name type="scientific">Plantactinospora soyae</name>
    <dbReference type="NCBI Taxonomy" id="1544732"/>
    <lineage>
        <taxon>Bacteria</taxon>
        <taxon>Bacillati</taxon>
        <taxon>Actinomycetota</taxon>
        <taxon>Actinomycetes</taxon>
        <taxon>Micromonosporales</taxon>
        <taxon>Micromonosporaceae</taxon>
        <taxon>Plantactinospora</taxon>
    </lineage>
</organism>
<feature type="transmembrane region" description="Helical" evidence="12">
    <location>
        <begin position="53"/>
        <end position="73"/>
    </location>
</feature>
<dbReference type="AlphaFoldDB" id="A0A927RA85"/>
<proteinExistence type="predicted"/>
<keyword evidence="4" id="KW-0479">Metal-binding</keyword>
<keyword evidence="7" id="KW-0408">Iron</keyword>
<gene>
    <name evidence="13" type="ORF">H4W31_007772</name>
</gene>
<dbReference type="PANTHER" id="PTHR35457:SF1">
    <property type="entry name" value="HEME A SYNTHASE"/>
    <property type="match status" value="1"/>
</dbReference>
<keyword evidence="8" id="KW-0350">Heme biosynthesis</keyword>
<dbReference type="PANTHER" id="PTHR35457">
    <property type="entry name" value="HEME A SYNTHASE"/>
    <property type="match status" value="1"/>
</dbReference>
<dbReference type="GO" id="GO:0006784">
    <property type="term" value="P:heme A biosynthetic process"/>
    <property type="evidence" value="ECO:0007669"/>
    <property type="project" value="InterPro"/>
</dbReference>
<comment type="caution">
    <text evidence="13">The sequence shown here is derived from an EMBL/GenBank/DDBJ whole genome shotgun (WGS) entry which is preliminary data.</text>
</comment>
<dbReference type="GO" id="GO:0046872">
    <property type="term" value="F:metal ion binding"/>
    <property type="evidence" value="ECO:0007669"/>
    <property type="project" value="UniProtKB-KW"/>
</dbReference>
<dbReference type="GO" id="GO:0016020">
    <property type="term" value="C:membrane"/>
    <property type="evidence" value="ECO:0007669"/>
    <property type="project" value="UniProtKB-SubCell"/>
</dbReference>
<evidence type="ECO:0000256" key="1">
    <source>
        <dbReference type="ARBA" id="ARBA00004141"/>
    </source>
</evidence>
<protein>
    <submittedName>
        <fullName evidence="13">Cytochrome c oxidase assembly protein subunit 15</fullName>
    </submittedName>
</protein>
<keyword evidence="2" id="KW-1003">Cell membrane</keyword>
<evidence type="ECO:0000256" key="3">
    <source>
        <dbReference type="ARBA" id="ARBA00022692"/>
    </source>
</evidence>
<evidence type="ECO:0000313" key="13">
    <source>
        <dbReference type="EMBL" id="MBE1492134.1"/>
    </source>
</evidence>
<reference evidence="13" key="1">
    <citation type="submission" date="2020-10" db="EMBL/GenBank/DDBJ databases">
        <title>Sequencing the genomes of 1000 actinobacteria strains.</title>
        <authorList>
            <person name="Klenk H.-P."/>
        </authorList>
    </citation>
    <scope>NUCLEOTIDE SEQUENCE</scope>
    <source>
        <strain evidence="13">DSM 46832</strain>
    </source>
</reference>
<keyword evidence="10" id="KW-1015">Disulfide bond</keyword>
<evidence type="ECO:0000256" key="11">
    <source>
        <dbReference type="ARBA" id="ARBA00023444"/>
    </source>
</evidence>
<feature type="transmembrane region" description="Helical" evidence="12">
    <location>
        <begin position="227"/>
        <end position="247"/>
    </location>
</feature>
<dbReference type="InterPro" id="IPR050450">
    <property type="entry name" value="COX15/CtaA_HemeA_synthase"/>
</dbReference>
<accession>A0A927RA85</accession>
<feature type="transmembrane region" description="Helical" evidence="12">
    <location>
        <begin position="193"/>
        <end position="215"/>
    </location>
</feature>
<keyword evidence="6" id="KW-0560">Oxidoreductase</keyword>
<feature type="transmembrane region" description="Helical" evidence="12">
    <location>
        <begin position="153"/>
        <end position="173"/>
    </location>
</feature>
<comment type="pathway">
    <text evidence="11">Porphyrin-containing compound metabolism.</text>
</comment>
<comment type="subcellular location">
    <subcellularLocation>
        <location evidence="1">Membrane</location>
        <topology evidence="1">Multi-pass membrane protein</topology>
    </subcellularLocation>
</comment>
<evidence type="ECO:0000256" key="12">
    <source>
        <dbReference type="SAM" id="Phobius"/>
    </source>
</evidence>
<evidence type="ECO:0000256" key="10">
    <source>
        <dbReference type="ARBA" id="ARBA00023157"/>
    </source>
</evidence>